<dbReference type="OrthoDB" id="688509at2759"/>
<gene>
    <name evidence="3" type="ORF">EJB05_47415</name>
</gene>
<dbReference type="PANTHER" id="PTHR11697:SF230">
    <property type="entry name" value="ZINC FINGER, MYM DOMAIN CONTAINING 1"/>
    <property type="match status" value="1"/>
</dbReference>
<comment type="caution">
    <text evidence="3">The sequence shown here is derived from an EMBL/GenBank/DDBJ whole genome shotgun (WGS) entry which is preliminary data.</text>
</comment>
<organism evidence="3 4">
    <name type="scientific">Eragrostis curvula</name>
    <name type="common">weeping love grass</name>
    <dbReference type="NCBI Taxonomy" id="38414"/>
    <lineage>
        <taxon>Eukaryota</taxon>
        <taxon>Viridiplantae</taxon>
        <taxon>Streptophyta</taxon>
        <taxon>Embryophyta</taxon>
        <taxon>Tracheophyta</taxon>
        <taxon>Spermatophyta</taxon>
        <taxon>Magnoliopsida</taxon>
        <taxon>Liliopsida</taxon>
        <taxon>Poales</taxon>
        <taxon>Poaceae</taxon>
        <taxon>PACMAD clade</taxon>
        <taxon>Chloridoideae</taxon>
        <taxon>Eragrostideae</taxon>
        <taxon>Eragrostidinae</taxon>
        <taxon>Eragrostis</taxon>
    </lineage>
</organism>
<feature type="non-terminal residue" evidence="3">
    <location>
        <position position="1"/>
    </location>
</feature>
<keyword evidence="4" id="KW-1185">Reference proteome</keyword>
<name>A0A5J9T7M8_9POAL</name>
<dbReference type="AlphaFoldDB" id="A0A5J9T7M8"/>
<dbReference type="Proteomes" id="UP000324897">
    <property type="component" value="Unassembled WGS sequence"/>
</dbReference>
<dbReference type="EMBL" id="RWGY01000045">
    <property type="protein sequence ID" value="TVU07363.1"/>
    <property type="molecule type" value="Genomic_DNA"/>
</dbReference>
<dbReference type="InterPro" id="IPR008906">
    <property type="entry name" value="HATC_C_dom"/>
</dbReference>
<evidence type="ECO:0000313" key="3">
    <source>
        <dbReference type="EMBL" id="TVU07363.1"/>
    </source>
</evidence>
<protein>
    <recommendedName>
        <fullName evidence="2">HAT C-terminal dimerisation domain-containing protein</fullName>
    </recommendedName>
</protein>
<dbReference type="Pfam" id="PF05699">
    <property type="entry name" value="Dimer_Tnp_hAT"/>
    <property type="match status" value="1"/>
</dbReference>
<dbReference type="GO" id="GO:0046983">
    <property type="term" value="F:protein dimerization activity"/>
    <property type="evidence" value="ECO:0007669"/>
    <property type="project" value="InterPro"/>
</dbReference>
<feature type="domain" description="HAT C-terminal dimerisation" evidence="2">
    <location>
        <begin position="293"/>
        <end position="344"/>
    </location>
</feature>
<sequence>MDAGTGLPSPETEEAAANPITAREPRIRQQNPYDTPAAAPPGDTRWSSHYDSVCSLLKFYKPTYLVLKDIANSPDTINIRGKAGGACRLMMTFEFVFILHVVKEIMGITYLLCKKLQHKSQDIVNASMDDVATTKRLIQDLRDQGWNKLITDVTSFCSKQGIVVPNMGDLYVDFIRSPENDETTVEHHYKYDIFTVAIDQQLQELNSRFSEQATELLILCTSLDPSDSFSSFNIDNVCSLVSKFYPADFTEQERANLRCQLRHYELDAPSNSRFQNLTSVADLCLRLVETKKVDDYHLIDRLIRLVLTLPVSTATTERAFSAMKLVKTRKRNKMEDGFLRACLVLYIEREMAIKITTDSIIDDFNAVKERAVKLKD</sequence>
<dbReference type="SUPFAM" id="SSF53098">
    <property type="entry name" value="Ribonuclease H-like"/>
    <property type="match status" value="1"/>
</dbReference>
<dbReference type="PANTHER" id="PTHR11697">
    <property type="entry name" value="GENERAL TRANSCRIPTION FACTOR 2-RELATED ZINC FINGER PROTEIN"/>
    <property type="match status" value="1"/>
</dbReference>
<evidence type="ECO:0000256" key="1">
    <source>
        <dbReference type="SAM" id="MobiDB-lite"/>
    </source>
</evidence>
<dbReference type="Gramene" id="TVU07363">
    <property type="protein sequence ID" value="TVU07363"/>
    <property type="gene ID" value="EJB05_47415"/>
</dbReference>
<evidence type="ECO:0000259" key="2">
    <source>
        <dbReference type="Pfam" id="PF05699"/>
    </source>
</evidence>
<reference evidence="3 4" key="1">
    <citation type="journal article" date="2019" name="Sci. Rep.">
        <title>A high-quality genome of Eragrostis curvula grass provides insights into Poaceae evolution and supports new strategies to enhance forage quality.</title>
        <authorList>
            <person name="Carballo J."/>
            <person name="Santos B.A.C.M."/>
            <person name="Zappacosta D."/>
            <person name="Garbus I."/>
            <person name="Selva J.P."/>
            <person name="Gallo C.A."/>
            <person name="Diaz A."/>
            <person name="Albertini E."/>
            <person name="Caccamo M."/>
            <person name="Echenique V."/>
        </authorList>
    </citation>
    <scope>NUCLEOTIDE SEQUENCE [LARGE SCALE GENOMIC DNA]</scope>
    <source>
        <strain evidence="4">cv. Victoria</strain>
        <tissue evidence="3">Leaf</tissue>
    </source>
</reference>
<accession>A0A5J9T7M8</accession>
<proteinExistence type="predicted"/>
<evidence type="ECO:0000313" key="4">
    <source>
        <dbReference type="Proteomes" id="UP000324897"/>
    </source>
</evidence>
<feature type="region of interest" description="Disordered" evidence="1">
    <location>
        <begin position="1"/>
        <end position="42"/>
    </location>
</feature>
<dbReference type="InterPro" id="IPR055298">
    <property type="entry name" value="AtLOH3-like"/>
</dbReference>
<dbReference type="InterPro" id="IPR012337">
    <property type="entry name" value="RNaseH-like_sf"/>
</dbReference>